<evidence type="ECO:0000313" key="2">
    <source>
        <dbReference type="Proteomes" id="UP000027073"/>
    </source>
</evidence>
<dbReference type="AlphaFoldDB" id="A0A067P8F1"/>
<sequence length="240" mass="26661">MIRSAKSGNEWTMNELNAYNIQITFQDAATFFGVVPLPPPAVSQDFLTALDTDDAVDERVYNLLTQLDLAMLPSEPDESTVDNFAILLFHSLAFHTCKELHLLVCGETKYAKPDICIIDRSANDIILLIQGDKRFYSGADPHAQLITEAIAAFQTNNVRRLTAGLEKLDSKIISGIIMIGTAPSFFKIPVTKQLSQCVAQGQYPLSPTIVTRHVPDLPRPNRRFSEGMKPLDNQQVILQC</sequence>
<name>A0A067P8F1_PLEO1</name>
<reference evidence="2" key="1">
    <citation type="journal article" date="2014" name="Proc. Natl. Acad. Sci. U.S.A.">
        <title>Extensive sampling of basidiomycete genomes demonstrates inadequacy of the white-rot/brown-rot paradigm for wood decay fungi.</title>
        <authorList>
            <person name="Riley R."/>
            <person name="Salamov A.A."/>
            <person name="Brown D.W."/>
            <person name="Nagy L.G."/>
            <person name="Floudas D."/>
            <person name="Held B.W."/>
            <person name="Levasseur A."/>
            <person name="Lombard V."/>
            <person name="Morin E."/>
            <person name="Otillar R."/>
            <person name="Lindquist E.A."/>
            <person name="Sun H."/>
            <person name="LaButti K.M."/>
            <person name="Schmutz J."/>
            <person name="Jabbour D."/>
            <person name="Luo H."/>
            <person name="Baker S.E."/>
            <person name="Pisabarro A.G."/>
            <person name="Walton J.D."/>
            <person name="Blanchette R.A."/>
            <person name="Henrissat B."/>
            <person name="Martin F."/>
            <person name="Cullen D."/>
            <person name="Hibbett D.S."/>
            <person name="Grigoriev I.V."/>
        </authorList>
    </citation>
    <scope>NUCLEOTIDE SEQUENCE [LARGE SCALE GENOMIC DNA]</scope>
    <source>
        <strain evidence="2">PC15</strain>
    </source>
</reference>
<organism evidence="1 2">
    <name type="scientific">Pleurotus ostreatus (strain PC15)</name>
    <name type="common">Oyster mushroom</name>
    <dbReference type="NCBI Taxonomy" id="1137138"/>
    <lineage>
        <taxon>Eukaryota</taxon>
        <taxon>Fungi</taxon>
        <taxon>Dikarya</taxon>
        <taxon>Basidiomycota</taxon>
        <taxon>Agaricomycotina</taxon>
        <taxon>Agaricomycetes</taxon>
        <taxon>Agaricomycetidae</taxon>
        <taxon>Agaricales</taxon>
        <taxon>Pleurotineae</taxon>
        <taxon>Pleurotaceae</taxon>
        <taxon>Pleurotus</taxon>
    </lineage>
</organism>
<accession>A0A067P8F1</accession>
<dbReference type="HOGENOM" id="CLU_078038_0_0_1"/>
<dbReference type="STRING" id="1137138.A0A067P8F1"/>
<proteinExistence type="predicted"/>
<dbReference type="InParanoid" id="A0A067P8F1"/>
<gene>
    <name evidence="1" type="ORF">PLEOSDRAFT_1035084</name>
</gene>
<evidence type="ECO:0000313" key="1">
    <source>
        <dbReference type="EMBL" id="KDQ32176.1"/>
    </source>
</evidence>
<dbReference type="EMBL" id="KL198005">
    <property type="protein sequence ID" value="KDQ32176.1"/>
    <property type="molecule type" value="Genomic_DNA"/>
</dbReference>
<dbReference type="OrthoDB" id="3213671at2759"/>
<dbReference type="VEuPathDB" id="FungiDB:PLEOSDRAFT_1035084"/>
<protein>
    <submittedName>
        <fullName evidence="1">Uncharacterized protein</fullName>
    </submittedName>
</protein>
<dbReference type="Proteomes" id="UP000027073">
    <property type="component" value="Unassembled WGS sequence"/>
</dbReference>